<dbReference type="Pfam" id="PF21744">
    <property type="entry name" value="BAHCC1-like_Tudor"/>
    <property type="match status" value="1"/>
</dbReference>
<keyword evidence="4" id="KW-1185">Reference proteome</keyword>
<feature type="compositionally biased region" description="Basic and acidic residues" evidence="1">
    <location>
        <begin position="1900"/>
        <end position="1915"/>
    </location>
</feature>
<feature type="region of interest" description="Disordered" evidence="1">
    <location>
        <begin position="2269"/>
        <end position="2404"/>
    </location>
</feature>
<evidence type="ECO:0000259" key="2">
    <source>
        <dbReference type="PROSITE" id="PS51038"/>
    </source>
</evidence>
<feature type="compositionally biased region" description="Basic and acidic residues" evidence="1">
    <location>
        <begin position="401"/>
        <end position="445"/>
    </location>
</feature>
<feature type="compositionally biased region" description="Basic and acidic residues" evidence="1">
    <location>
        <begin position="2652"/>
        <end position="2708"/>
    </location>
</feature>
<feature type="region of interest" description="Disordered" evidence="1">
    <location>
        <begin position="2417"/>
        <end position="2891"/>
    </location>
</feature>
<feature type="compositionally biased region" description="Polar residues" evidence="1">
    <location>
        <begin position="737"/>
        <end position="756"/>
    </location>
</feature>
<dbReference type="Pfam" id="PF24912">
    <property type="entry name" value="SH3_TNRC18"/>
    <property type="match status" value="1"/>
</dbReference>
<sequence length="3088" mass="337799">MDGRDFGPPRSVHVPPPLLAGLAMESHRLGAAAAAGRIAPSPGHLGASHPPPLHSGKFLPSAINLHPHHSDGFPAGSSPFLSGYPGHSPLTSDPSYRSANPSGLQMAQLWASHAHEGYSPLPSSLYSSSYLSLGHLDPPSLSQHPLYDSHKEGFYLPASVSQLPLHPPSAPPPPPPTAPSSSTPPQRTSRDGGRDRPYRGERERERSREEQRPHSVVDLTQDGRSEEDRRARSGDRDRERERDRDTERDRESWAFHPHPHEQKPHPQPSALQPRSRPSPPRHSFPSGGGGRIHGPETDRGGREEEGVSRSHHNHNANANSNNSNSHSDRQRRNDSAATSAGTLHVSYALPPALQPSAAGPPHPSTPRECMREQRVSAPTYVPSVEVYDERVGPIQIASQARDNKHREREREREREQESDRERERERNRERESYRFPERSLMEHPRLSQSGDSSNQREEGSVICSNGSVGKRCQDASYSSSQSRFSPDSRDISKHSIRLGIERAGAEPKWNAISPLANYATSHMAALAAQHAHTLSSPHSQPKRTQMSPHTNHRPSSSNNNTHSAHSHSPQTHPSQHGMGRAGEEGSQRRYLDPSALYRPGGSLAGERGGGAGSDPTEVSAMQSLIKYSGNFAAEGPGSARHAADGRGPFGGLASVGMEAEREREREKERERDRVERERDRERVSVGSGGSGALRVPPQLKREQERPDSARSFGREGEGEVRHPPVGIAVAVARQRDSGSASKQTSGPSDTQRNLLQTAIKDEERGEDRGRHHDDRLLASRLEREQEKVLRESKELSEFAQMHQAPMSSSLTPSMMTPSLMTPNLMVTGGAALAGAGRWHPDPSTLTSHPWMPRPGAPPVWLSSSPYSLGPSSLHQTLPPGYPPSLPASMPPHYQFARDPQSGQLIVIPTEHLSHYGGDVLERGAPVWSGVYGSGSSLQHAAQLQLLSQQQMLRQQELLMIQQHTAQVLELQRNAQLVERLKASEHRPEMEDKADKRSADPKPRRSSLSSPSPSPILHPRKPPLLSRSPTPSTSSLGPLPPLPSPVTALKSEEGGQRVLCHPPMPLPHPPSPLSASPPPSSPRRPKLEVGRREQREGQKPASAPFRGVYSDLPPGYPYRSITAPYGSPFPPYHVPAPTAANTEVVPPHRSRSPASAAPLPSAHLHSRLLDADIKPQKLESSKTGSFLKQEPDVEPPPLDMTPEPLGPLRRGCSPVVASRGREGDGEATKPQTRPLPLLVPSPPRLQSDRPEEVRAEEKQEGQIKMEASSHCCQAVYHLPPPLTEAEPKPELIIDPEQYPSCTAANSDGRESSQVCPLEEITSAACEQEQPDTPINLHTPSLREGARETPVYPLLTSNLPLTLVIGPEDPMAGMFALLAASEMALARPNTPPALTLIQQIENSPMGADCSSTGALEMVALEGMALLSQMAQREMEHIRLEQDMTLEGLDCLLKASRQILLEAIEKQSHIDLPRTLDPNKKYSWRQRKEEPLYGKMSVDVLDAVEVEYRVRLAELQKTYKERQRDLSKLQRRRDKRERQQQEDERRSLTRRGRGRPRKRKHLATTPKLDGRPGKVGRTVQYSEDSEAGDGQRKRFRVSREEEETEAGSGGVKMKKKKKKKKSWNDEEPSTSHGLEVLKVKRGHVCEQEQLASDLDRALSLSQLGSLGASRKLTSTSKSDKPKGKSAEGRAKEHGIHPFTKAGKHKMAAKASAPETVRKVKGQKNTALFSPMRSELSSCSNNSDSEEHSSARGGWPPLSGTRSHGSPARKRRSPSSPPKSSQKSQKKKKHKHLSLLLEEAGLSSSDDSFDQETSEDDNEDESDSDDEESGLGLLARFAASALPVSSTPLSIFHDGKQRSRQSTLGSSECEWSDSGSNLRLRKFPSLLHGKRSAPELPLLPPATRRIDQTSPSKRDEALPAKRKPLPKPRPTPPQQFSFDLPSGSGFGGFSEDEGWTRRRSERIFLHDATTTAGQMPASAAASTGQSSSSSSGSAPPLTPKPASRPKPSPPSRDGKDVVKKKKPKDSPLPVSPPTLCSPITDVAAPLSLSPARKSQPKAKTKAREPSRGAVSRLMESMAADEDFEPNQDSSFSEDELVPPRSNSVPERSSTPAPVQCVLDKDSLVDGLRVLIPMDDQLLYAGHVNTVHSPDIYSVVVEGERGNRPHIYCLEQLLQEAIINVKPPAVRYLPEGTRIAAYWSQQYRCLYPGTVVNGSSDIDENDDLITVEFDDGDTGRIPLSHIRLLPPDYKIHCAEPSPALLVASCSRRRVRKCSKEGKEAGTKPQDSAPKIKGRPGRKPKPKPESSLNPNGREKADPPSSSSPQPTERPQAPAKPSQDRTSSVQKAAPEKPRPASRPIMGAQAKPGRKSSAISPASSPTLPNPAPRKASSAQPSAPKPGRALPPSLYPSTYGKVLTVDLYSEPNLSSYNSQRRERESRSSDSPTTNRPTSRPAMAPSSTAPKPSASFTPRPTSASPKTKPSSDHHSGSRPGHGSGLLPGPVSRLSTGKQGSSLTPRPSSSSSLSSSSAPRPKLKMPSDQLSSRTSSISRPKPNPGHSDAGSVVRRKPQPAEPLVKLDHEGVTSPKTKKTKALMLLEGRGVRGDHAPITTATANQELLKARPKAPDRESGLKEKDSAYKALMPAKEKAESRGSAGRGQEVDTREEKGKKEERKEVEKREERKGVEKREERKGVEKREERKGVEKREERKIKDESQSSSSSESEEEGEKRKLKKKKKCTSSCSSSSSSCSGSSSSCSSSSSSSSSSSTDDSSCSSDEERTRTPPPGPVTPPPVQDQPKEETKEEEEEEELKKEVEVKEEEDELSPPSQSPSPSSSPTPSAPEPAKPAKPATGKGSGQRGRPPKPKPSGGEGKVGRPKRREGVHLPTTKELAKRQRLPSVENRPKISAFLPARQLWKWFGKPTQRRGMKGKAKKLFYKAIVRGREMIRIGDCAVFLSAGRPNLPFIGRIQSMWESWGSNMVVRVNWFYHPEETNPGKKLTDKKNWDQMCGQSLPAALHSSIQRKDFMERALYQSSHSDENDVQTVSHKCLVVSVEEYEQMTHTRRYADSEDLYYLAGTYEPTTGMIFNTDGVPVIC</sequence>
<feature type="region of interest" description="Disordered" evidence="1">
    <location>
        <begin position="1518"/>
        <end position="1637"/>
    </location>
</feature>
<feature type="compositionally biased region" description="Low complexity" evidence="1">
    <location>
        <begin position="1973"/>
        <end position="1990"/>
    </location>
</feature>
<accession>A0AAW1FLT2</accession>
<feature type="region of interest" description="Disordered" evidence="1">
    <location>
        <begin position="1661"/>
        <end position="1829"/>
    </location>
</feature>
<feature type="compositionally biased region" description="Low complexity" evidence="1">
    <location>
        <begin position="1730"/>
        <end position="1739"/>
    </location>
</feature>
<dbReference type="InterPro" id="IPR052429">
    <property type="entry name" value="BAH_domain_protein"/>
</dbReference>
<feature type="compositionally biased region" description="Basic residues" evidence="1">
    <location>
        <begin position="1780"/>
        <end position="1789"/>
    </location>
</feature>
<feature type="compositionally biased region" description="Pro residues" evidence="1">
    <location>
        <begin position="2820"/>
        <end position="2839"/>
    </location>
</feature>
<feature type="domain" description="BAH" evidence="2">
    <location>
        <begin position="2937"/>
        <end position="3082"/>
    </location>
</feature>
<feature type="region of interest" description="Disordered" evidence="1">
    <location>
        <begin position="981"/>
        <end position="1108"/>
    </location>
</feature>
<feature type="compositionally biased region" description="Basic residues" evidence="1">
    <location>
        <begin position="1545"/>
        <end position="1559"/>
    </location>
</feature>
<dbReference type="GO" id="GO:0003682">
    <property type="term" value="F:chromatin binding"/>
    <property type="evidence" value="ECO:0007669"/>
    <property type="project" value="InterPro"/>
</dbReference>
<reference evidence="3 4" key="1">
    <citation type="journal article" date="2024" name="Genome Biol. Evol.">
        <title>Chromosome-level genome assembly of the viviparous eelpout Zoarces viviparus.</title>
        <authorList>
            <person name="Fuhrmann N."/>
            <person name="Brasseur M.V."/>
            <person name="Bakowski C.E."/>
            <person name="Podsiadlowski L."/>
            <person name="Prost S."/>
            <person name="Krehenwinkel H."/>
            <person name="Mayer C."/>
        </authorList>
    </citation>
    <scope>NUCLEOTIDE SEQUENCE [LARGE SCALE GENOMIC DNA]</scope>
    <source>
        <strain evidence="3">NO-MEL_2022_Ind0_liver</strain>
    </source>
</reference>
<protein>
    <recommendedName>
        <fullName evidence="2">BAH domain-containing protein</fullName>
    </recommendedName>
</protein>
<dbReference type="PANTHER" id="PTHR12505">
    <property type="entry name" value="PHD FINGER TRANSCRIPTION FACTOR"/>
    <property type="match status" value="1"/>
</dbReference>
<feature type="compositionally biased region" description="Acidic residues" evidence="1">
    <location>
        <begin position="1803"/>
        <end position="1825"/>
    </location>
</feature>
<feature type="compositionally biased region" description="Pro residues" evidence="1">
    <location>
        <begin position="1061"/>
        <end position="1081"/>
    </location>
</feature>
<feature type="compositionally biased region" description="Low complexity" evidence="1">
    <location>
        <begin position="315"/>
        <end position="325"/>
    </location>
</feature>
<evidence type="ECO:0000313" key="4">
    <source>
        <dbReference type="Proteomes" id="UP001488805"/>
    </source>
</evidence>
<dbReference type="CDD" id="cd04714">
    <property type="entry name" value="BAH_BAHCC1"/>
    <property type="match status" value="1"/>
</dbReference>
<feature type="compositionally biased region" description="Low complexity" evidence="1">
    <location>
        <begin position="1151"/>
        <end position="1162"/>
    </location>
</feature>
<dbReference type="InterPro" id="IPR043151">
    <property type="entry name" value="BAH_sf"/>
</dbReference>
<feature type="compositionally biased region" description="Basic and acidic residues" evidence="1">
    <location>
        <begin position="1950"/>
        <end position="1961"/>
    </location>
</feature>
<dbReference type="InterPro" id="IPR048924">
    <property type="entry name" value="BAHCC1-like_Tudor"/>
</dbReference>
<feature type="compositionally biased region" description="Low complexity" evidence="1">
    <location>
        <begin position="2506"/>
        <end position="2525"/>
    </location>
</feature>
<feature type="compositionally biased region" description="Basic residues" evidence="1">
    <location>
        <begin position="1609"/>
        <end position="1618"/>
    </location>
</feature>
<organism evidence="3 4">
    <name type="scientific">Zoarces viviparus</name>
    <name type="common">Viviparous eelpout</name>
    <name type="synonym">Blennius viviparus</name>
    <dbReference type="NCBI Taxonomy" id="48416"/>
    <lineage>
        <taxon>Eukaryota</taxon>
        <taxon>Metazoa</taxon>
        <taxon>Chordata</taxon>
        <taxon>Craniata</taxon>
        <taxon>Vertebrata</taxon>
        <taxon>Euteleostomi</taxon>
        <taxon>Actinopterygii</taxon>
        <taxon>Neopterygii</taxon>
        <taxon>Teleostei</taxon>
        <taxon>Neoteleostei</taxon>
        <taxon>Acanthomorphata</taxon>
        <taxon>Eupercaria</taxon>
        <taxon>Perciformes</taxon>
        <taxon>Cottioidei</taxon>
        <taxon>Zoarcales</taxon>
        <taxon>Zoarcidae</taxon>
        <taxon>Zoarcinae</taxon>
        <taxon>Zoarces</taxon>
    </lineage>
</organism>
<name>A0AAW1FLT2_ZOAVI</name>
<feature type="compositionally biased region" description="Polar residues" evidence="1">
    <location>
        <begin position="532"/>
        <end position="549"/>
    </location>
</feature>
<feature type="region of interest" description="Disordered" evidence="1">
    <location>
        <begin position="1136"/>
        <end position="1259"/>
    </location>
</feature>
<feature type="compositionally biased region" description="Basic and acidic residues" evidence="1">
    <location>
        <begin position="658"/>
        <end position="683"/>
    </location>
</feature>
<feature type="compositionally biased region" description="Basic and acidic residues" evidence="1">
    <location>
        <begin position="581"/>
        <end position="591"/>
    </location>
</feature>
<feature type="compositionally biased region" description="Basic and acidic residues" evidence="1">
    <location>
        <begin position="1674"/>
        <end position="1692"/>
    </location>
</feature>
<feature type="compositionally biased region" description="Basic residues" evidence="1">
    <location>
        <begin position="2286"/>
        <end position="2295"/>
    </location>
</feature>
<feature type="compositionally biased region" description="Low complexity" evidence="1">
    <location>
        <begin position="476"/>
        <end position="485"/>
    </location>
</feature>
<feature type="compositionally biased region" description="Basic and acidic residues" evidence="1">
    <location>
        <begin position="2617"/>
        <end position="2631"/>
    </location>
</feature>
<feature type="compositionally biased region" description="Pro residues" evidence="1">
    <location>
        <begin position="165"/>
        <end position="178"/>
    </location>
</feature>
<feature type="compositionally biased region" description="Basic and acidic residues" evidence="1">
    <location>
        <begin position="699"/>
        <end position="722"/>
    </location>
</feature>
<feature type="compositionally biased region" description="Acidic residues" evidence="1">
    <location>
        <begin position="2074"/>
        <end position="2092"/>
    </location>
</feature>
<dbReference type="InterPro" id="IPR056841">
    <property type="entry name" value="TNRC18_BAHCC1-like_SH3"/>
</dbReference>
<feature type="compositionally biased region" description="Basic and acidic residues" evidence="1">
    <location>
        <begin position="1245"/>
        <end position="1259"/>
    </location>
</feature>
<feature type="compositionally biased region" description="Low complexity" evidence="1">
    <location>
        <begin position="1005"/>
        <end position="1036"/>
    </location>
</feature>
<dbReference type="EMBL" id="JBCEZU010000056">
    <property type="protein sequence ID" value="KAK9535452.1"/>
    <property type="molecule type" value="Genomic_DNA"/>
</dbReference>
<feature type="compositionally biased region" description="Basic and acidic residues" evidence="1">
    <location>
        <begin position="293"/>
        <end position="308"/>
    </location>
</feature>
<feature type="region of interest" description="Disordered" evidence="1">
    <location>
        <begin position="160"/>
        <end position="491"/>
    </location>
</feature>
<feature type="compositionally biased region" description="Polar residues" evidence="1">
    <location>
        <begin position="2533"/>
        <end position="2543"/>
    </location>
</feature>
<evidence type="ECO:0000256" key="1">
    <source>
        <dbReference type="SAM" id="MobiDB-lite"/>
    </source>
</evidence>
<evidence type="ECO:0000313" key="3">
    <source>
        <dbReference type="EMBL" id="KAK9535452.1"/>
    </source>
</evidence>
<feature type="compositionally biased region" description="Low complexity" evidence="1">
    <location>
        <begin position="2732"/>
        <end position="2767"/>
    </location>
</feature>
<feature type="compositionally biased region" description="Basic and acidic residues" evidence="1">
    <location>
        <begin position="981"/>
        <end position="1002"/>
    </location>
</feature>
<feature type="compositionally biased region" description="Low complexity" evidence="1">
    <location>
        <begin position="1790"/>
        <end position="1802"/>
    </location>
</feature>
<dbReference type="Pfam" id="PF01426">
    <property type="entry name" value="BAH"/>
    <property type="match status" value="1"/>
</dbReference>
<feature type="compositionally biased region" description="Pro residues" evidence="1">
    <location>
        <begin position="1992"/>
        <end position="2006"/>
    </location>
</feature>
<dbReference type="InterPro" id="IPR001025">
    <property type="entry name" value="BAH_dom"/>
</dbReference>
<dbReference type="PROSITE" id="PS51038">
    <property type="entry name" value="BAH"/>
    <property type="match status" value="1"/>
</dbReference>
<dbReference type="Proteomes" id="UP001488805">
    <property type="component" value="Unassembled WGS sequence"/>
</dbReference>
<dbReference type="SMART" id="SM00439">
    <property type="entry name" value="BAH"/>
    <property type="match status" value="1"/>
</dbReference>
<feature type="compositionally biased region" description="Basic and acidic residues" evidence="1">
    <location>
        <begin position="1084"/>
        <end position="1097"/>
    </location>
</feature>
<feature type="region of interest" description="Disordered" evidence="1">
    <location>
        <begin position="528"/>
        <end position="617"/>
    </location>
</feature>
<dbReference type="Gene3D" id="2.30.30.490">
    <property type="match status" value="1"/>
</dbReference>
<feature type="compositionally biased region" description="Basic and acidic residues" evidence="1">
    <location>
        <begin position="759"/>
        <end position="779"/>
    </location>
</feature>
<feature type="compositionally biased region" description="Basic and acidic residues" evidence="1">
    <location>
        <begin position="1166"/>
        <end position="1179"/>
    </location>
</feature>
<feature type="compositionally biased region" description="Basic and acidic residues" evidence="1">
    <location>
        <begin position="188"/>
        <end position="264"/>
    </location>
</feature>
<feature type="compositionally biased region" description="Polar residues" evidence="1">
    <location>
        <begin position="2365"/>
        <end position="2374"/>
    </location>
</feature>
<dbReference type="CDD" id="cd20469">
    <property type="entry name" value="Tudor_TNRC18"/>
    <property type="match status" value="1"/>
</dbReference>
<feature type="compositionally biased region" description="Basic and acidic residues" evidence="1">
    <location>
        <begin position="1533"/>
        <end position="1544"/>
    </location>
</feature>
<feature type="region of interest" description="Disordered" evidence="1">
    <location>
        <begin position="635"/>
        <end position="779"/>
    </location>
</feature>
<feature type="region of interest" description="Disordered" evidence="1">
    <location>
        <begin position="33"/>
        <end position="58"/>
    </location>
</feature>
<feature type="region of interest" description="Disordered" evidence="1">
    <location>
        <begin position="1843"/>
        <end position="2108"/>
    </location>
</feature>
<proteinExistence type="predicted"/>
<dbReference type="Gene3D" id="2.30.30.140">
    <property type="match status" value="1"/>
</dbReference>
<feature type="compositionally biased region" description="Low complexity" evidence="1">
    <location>
        <begin position="2447"/>
        <end position="2474"/>
    </location>
</feature>
<feature type="compositionally biased region" description="Gly residues" evidence="1">
    <location>
        <begin position="602"/>
        <end position="612"/>
    </location>
</feature>
<feature type="compositionally biased region" description="Pro residues" evidence="1">
    <location>
        <begin position="2775"/>
        <end position="2787"/>
    </location>
</feature>
<feature type="compositionally biased region" description="Low complexity" evidence="1">
    <location>
        <begin position="555"/>
        <end position="576"/>
    </location>
</feature>
<comment type="caution">
    <text evidence="3">The sequence shown here is derived from an EMBL/GenBank/DDBJ whole genome shotgun (WGS) entry which is preliminary data.</text>
</comment>
<feature type="compositionally biased region" description="Polar residues" evidence="1">
    <location>
        <begin position="2313"/>
        <end position="2322"/>
    </location>
</feature>
<dbReference type="PANTHER" id="PTHR12505:SF21">
    <property type="entry name" value="TRINUCLEOTIDE REPEAT-CONTAINING GENE 18 PROTEIN"/>
    <property type="match status" value="1"/>
</dbReference>
<gene>
    <name evidence="3" type="ORF">VZT92_007832</name>
</gene>
<feature type="compositionally biased region" description="Polar residues" evidence="1">
    <location>
        <begin position="2096"/>
        <end position="2108"/>
    </location>
</feature>